<feature type="region of interest" description="Disordered" evidence="1">
    <location>
        <begin position="1"/>
        <end position="66"/>
    </location>
</feature>
<evidence type="ECO:0000259" key="3">
    <source>
        <dbReference type="Pfam" id="PF00149"/>
    </source>
</evidence>
<evidence type="ECO:0000256" key="2">
    <source>
        <dbReference type="SAM" id="Phobius"/>
    </source>
</evidence>
<evidence type="ECO:0000313" key="4">
    <source>
        <dbReference type="EMBL" id="HIU34662.1"/>
    </source>
</evidence>
<comment type="caution">
    <text evidence="4">The sequence shown here is derived from an EMBL/GenBank/DDBJ whole genome shotgun (WGS) entry which is preliminary data.</text>
</comment>
<dbReference type="InterPro" id="IPR004843">
    <property type="entry name" value="Calcineurin-like_PHP"/>
</dbReference>
<reference evidence="4" key="1">
    <citation type="submission" date="2020-10" db="EMBL/GenBank/DDBJ databases">
        <authorList>
            <person name="Gilroy R."/>
        </authorList>
    </citation>
    <scope>NUCLEOTIDE SEQUENCE</scope>
    <source>
        <strain evidence="4">ChiHcec3-11533</strain>
    </source>
</reference>
<feature type="domain" description="Calcineurin-like phosphoesterase" evidence="3">
    <location>
        <begin position="140"/>
        <end position="360"/>
    </location>
</feature>
<dbReference type="AlphaFoldDB" id="A0A9D1LDG0"/>
<dbReference type="EMBL" id="DVMU01000192">
    <property type="protein sequence ID" value="HIU34662.1"/>
    <property type="molecule type" value="Genomic_DNA"/>
</dbReference>
<accession>A0A9D1LDG0</accession>
<proteinExistence type="predicted"/>
<feature type="compositionally biased region" description="Basic and acidic residues" evidence="1">
    <location>
        <begin position="1"/>
        <end position="19"/>
    </location>
</feature>
<feature type="compositionally biased region" description="Basic residues" evidence="1">
    <location>
        <begin position="33"/>
        <end position="66"/>
    </location>
</feature>
<dbReference type="GO" id="GO:0016787">
    <property type="term" value="F:hydrolase activity"/>
    <property type="evidence" value="ECO:0007669"/>
    <property type="project" value="InterPro"/>
</dbReference>
<name>A0A9D1LDG0_9FIRM</name>
<sequence>MPDNEEKRSVPTPPKRSEDAFQQYGDEQDAPLRAKKKPKSSPKASVKGKKRPPVRRAAKKKKGGRKRRVSLFDRLFSGTSASNEEGGLFGGKLHLSFWPSFFVIALVLVLLVLFLQSSNLVVDEQQVTIVGLPSDLEGYRILHLSDLAGKRFGDAQSTLLRELNTLDYDAVFLTGDMVGTSGDPEPLYELLEGFSSSTPVYFISGDSDPGPYRETMRDIEGTLDELVYEDWILGAMDRGAIYVDRPQKLIVGNATIWITPADMLNLDASATMSTTKSQMEQEEEGSLLGLEADYDTLPMTSHRYERAQALLDAVNTMQATEIHISLAHIPPSDDFILNSASHNPPEEKYLTQPTLILAGHYCGGVFRIPFLGAFYIPNNTADRHGWFPAQEDVAGLSTIGETQMYISSGLSTCGDAPLMPFRLFNRPQISILEFTATLPENMLEQ</sequence>
<organism evidence="4 5">
    <name type="scientific">Candidatus Pullichristensenella excrementigallinarum</name>
    <dbReference type="NCBI Taxonomy" id="2840907"/>
    <lineage>
        <taxon>Bacteria</taxon>
        <taxon>Bacillati</taxon>
        <taxon>Bacillota</taxon>
        <taxon>Clostridia</taxon>
        <taxon>Candidatus Pullichristensenella</taxon>
    </lineage>
</organism>
<keyword evidence="2" id="KW-0472">Membrane</keyword>
<dbReference type="SUPFAM" id="SSF56300">
    <property type="entry name" value="Metallo-dependent phosphatases"/>
    <property type="match status" value="1"/>
</dbReference>
<protein>
    <submittedName>
        <fullName evidence="4">Metallophosphoesterase</fullName>
    </submittedName>
</protein>
<keyword evidence="2" id="KW-0812">Transmembrane</keyword>
<dbReference type="PANTHER" id="PTHR31302">
    <property type="entry name" value="TRANSMEMBRANE PROTEIN WITH METALLOPHOSPHOESTERASE DOMAIN-RELATED"/>
    <property type="match status" value="1"/>
</dbReference>
<dbReference type="Pfam" id="PF00149">
    <property type="entry name" value="Metallophos"/>
    <property type="match status" value="1"/>
</dbReference>
<dbReference type="Proteomes" id="UP000824072">
    <property type="component" value="Unassembled WGS sequence"/>
</dbReference>
<dbReference type="InterPro" id="IPR051158">
    <property type="entry name" value="Metallophosphoesterase_sf"/>
</dbReference>
<feature type="transmembrane region" description="Helical" evidence="2">
    <location>
        <begin position="95"/>
        <end position="115"/>
    </location>
</feature>
<dbReference type="InterPro" id="IPR029052">
    <property type="entry name" value="Metallo-depent_PP-like"/>
</dbReference>
<reference evidence="4" key="2">
    <citation type="journal article" date="2021" name="PeerJ">
        <title>Extensive microbial diversity within the chicken gut microbiome revealed by metagenomics and culture.</title>
        <authorList>
            <person name="Gilroy R."/>
            <person name="Ravi A."/>
            <person name="Getino M."/>
            <person name="Pursley I."/>
            <person name="Horton D.L."/>
            <person name="Alikhan N.F."/>
            <person name="Baker D."/>
            <person name="Gharbi K."/>
            <person name="Hall N."/>
            <person name="Watson M."/>
            <person name="Adriaenssens E.M."/>
            <person name="Foster-Nyarko E."/>
            <person name="Jarju S."/>
            <person name="Secka A."/>
            <person name="Antonio M."/>
            <person name="Oren A."/>
            <person name="Chaudhuri R.R."/>
            <person name="La Ragione R."/>
            <person name="Hildebrand F."/>
            <person name="Pallen M.J."/>
        </authorList>
    </citation>
    <scope>NUCLEOTIDE SEQUENCE</scope>
    <source>
        <strain evidence="4">ChiHcec3-11533</strain>
    </source>
</reference>
<keyword evidence="2" id="KW-1133">Transmembrane helix</keyword>
<evidence type="ECO:0000313" key="5">
    <source>
        <dbReference type="Proteomes" id="UP000824072"/>
    </source>
</evidence>
<dbReference type="PANTHER" id="PTHR31302:SF0">
    <property type="entry name" value="TRANSMEMBRANE PROTEIN WITH METALLOPHOSPHOESTERASE DOMAIN"/>
    <property type="match status" value="1"/>
</dbReference>
<dbReference type="Gene3D" id="3.60.21.10">
    <property type="match status" value="1"/>
</dbReference>
<evidence type="ECO:0000256" key="1">
    <source>
        <dbReference type="SAM" id="MobiDB-lite"/>
    </source>
</evidence>
<gene>
    <name evidence="4" type="ORF">IAB02_08870</name>
</gene>